<proteinExistence type="inferred from homology"/>
<feature type="signal peptide" evidence="5">
    <location>
        <begin position="1"/>
        <end position="18"/>
    </location>
</feature>
<comment type="similarity">
    <text evidence="2">Belongs to the calycin superfamily. Lipocalin family.</text>
</comment>
<dbReference type="InterPro" id="IPR000566">
    <property type="entry name" value="Lipocln_cytosolic_FA-bd_dom"/>
</dbReference>
<reference evidence="7" key="3">
    <citation type="submission" date="2025-09" db="UniProtKB">
        <authorList>
            <consortium name="Ensembl"/>
        </authorList>
    </citation>
    <scope>IDENTIFICATION</scope>
</reference>
<dbReference type="GeneTree" id="ENSGT01050000244868"/>
<dbReference type="SUPFAM" id="SSF50814">
    <property type="entry name" value="Lipocalins"/>
    <property type="match status" value="1"/>
</dbReference>
<dbReference type="Proteomes" id="UP000694547">
    <property type="component" value="Chromosome 4"/>
</dbReference>
<keyword evidence="4 5" id="KW-0732">Signal</keyword>
<evidence type="ECO:0000256" key="3">
    <source>
        <dbReference type="ARBA" id="ARBA00022525"/>
    </source>
</evidence>
<evidence type="ECO:0000259" key="6">
    <source>
        <dbReference type="Pfam" id="PF00061"/>
    </source>
</evidence>
<reference evidence="7 8" key="1">
    <citation type="submission" date="2018-10" db="EMBL/GenBank/DDBJ databases">
        <title>Improved assembly of the deer mouse Peromyscus maniculatus genome.</title>
        <authorList>
            <person name="Lassance J.-M."/>
            <person name="Hoekstra H.E."/>
        </authorList>
    </citation>
    <scope>NUCLEOTIDE SEQUENCE [LARGE SCALE GENOMIC DNA]</scope>
</reference>
<dbReference type="PRINTS" id="PR01175">
    <property type="entry name" value="VNEBNERGLAND"/>
</dbReference>
<evidence type="ECO:0000256" key="4">
    <source>
        <dbReference type="ARBA" id="ARBA00022729"/>
    </source>
</evidence>
<keyword evidence="8" id="KW-1185">Reference proteome</keyword>
<dbReference type="Pfam" id="PF00061">
    <property type="entry name" value="Lipocalin"/>
    <property type="match status" value="1"/>
</dbReference>
<dbReference type="CDD" id="cd19414">
    <property type="entry name" value="lipocalin_1_3_4_13-like"/>
    <property type="match status" value="1"/>
</dbReference>
<protein>
    <recommendedName>
        <fullName evidence="6">Lipocalin/cytosolic fatty-acid binding domain-containing protein</fullName>
    </recommendedName>
</protein>
<dbReference type="InterPro" id="IPR012674">
    <property type="entry name" value="Calycin"/>
</dbReference>
<organism evidence="7 8">
    <name type="scientific">Peromyscus maniculatus bairdii</name>
    <name type="common">Prairie deer mouse</name>
    <dbReference type="NCBI Taxonomy" id="230844"/>
    <lineage>
        <taxon>Eukaryota</taxon>
        <taxon>Metazoa</taxon>
        <taxon>Chordata</taxon>
        <taxon>Craniata</taxon>
        <taxon>Vertebrata</taxon>
        <taxon>Euteleostomi</taxon>
        <taxon>Mammalia</taxon>
        <taxon>Eutheria</taxon>
        <taxon>Euarchontoglires</taxon>
        <taxon>Glires</taxon>
        <taxon>Rodentia</taxon>
        <taxon>Myomorpha</taxon>
        <taxon>Muroidea</taxon>
        <taxon>Cricetidae</taxon>
        <taxon>Neotominae</taxon>
        <taxon>Peromyscus</taxon>
    </lineage>
</organism>
<evidence type="ECO:0000256" key="1">
    <source>
        <dbReference type="ARBA" id="ARBA00004613"/>
    </source>
</evidence>
<evidence type="ECO:0000256" key="2">
    <source>
        <dbReference type="ARBA" id="ARBA00006889"/>
    </source>
</evidence>
<dbReference type="PANTHER" id="PTHR11430">
    <property type="entry name" value="LIPOCALIN"/>
    <property type="match status" value="1"/>
</dbReference>
<evidence type="ECO:0000256" key="5">
    <source>
        <dbReference type="SAM" id="SignalP"/>
    </source>
</evidence>
<comment type="subcellular location">
    <subcellularLocation>
        <location evidence="1">Secreted</location>
    </subcellularLocation>
</comment>
<name>A0A8C8W4T4_PERMB</name>
<accession>A0A8C8W4T4</accession>
<dbReference type="PANTHER" id="PTHR11430:SF129">
    <property type="entry name" value="ODORANT-BINDING PROTEIN 2A-RELATED"/>
    <property type="match status" value="1"/>
</dbReference>
<evidence type="ECO:0000313" key="8">
    <source>
        <dbReference type="Proteomes" id="UP000694547"/>
    </source>
</evidence>
<feature type="domain" description="Lipocalin/cytosolic fatty-acid binding" evidence="6">
    <location>
        <begin position="29"/>
        <end position="162"/>
    </location>
</feature>
<dbReference type="GO" id="GO:0005615">
    <property type="term" value="C:extracellular space"/>
    <property type="evidence" value="ECO:0007669"/>
    <property type="project" value="TreeGrafter"/>
</dbReference>
<dbReference type="GO" id="GO:0036094">
    <property type="term" value="F:small molecule binding"/>
    <property type="evidence" value="ECO:0007669"/>
    <property type="project" value="InterPro"/>
</dbReference>
<sequence>MKSLLLTLLLELVAVLRAQEVPSDDQDVSGIWYTKAIMHNDSLPGDKMPMKAFPMKVTALEGGNLETKITFWRKGHCHDFKILMKKTEEPGKYIACESLTVYIEELPVKDHYIFYCEGRHHGKYFSIGKLVGRDSKENPEAMEEFKRFTQRKGLREENIFVPELSPGDKAVRSHQGFGQCDCHHRAPAPAGHGGLLGGPSLRSRAQ</sequence>
<dbReference type="Gene3D" id="2.40.128.20">
    <property type="match status" value="1"/>
</dbReference>
<dbReference type="AlphaFoldDB" id="A0A8C8W4T4"/>
<evidence type="ECO:0000313" key="7">
    <source>
        <dbReference type="Ensembl" id="ENSPEMP00000035736.1"/>
    </source>
</evidence>
<keyword evidence="3" id="KW-0964">Secreted</keyword>
<dbReference type="Ensembl" id="ENSPEMT00000033897.1">
    <property type="protein sequence ID" value="ENSPEMP00000035736.1"/>
    <property type="gene ID" value="ENSPEMG00000030869.1"/>
</dbReference>
<dbReference type="InterPro" id="IPR002345">
    <property type="entry name" value="Lipocalin"/>
</dbReference>
<reference evidence="7" key="2">
    <citation type="submission" date="2025-08" db="UniProtKB">
        <authorList>
            <consortium name="Ensembl"/>
        </authorList>
    </citation>
    <scope>IDENTIFICATION</scope>
</reference>
<feature type="chain" id="PRO_5034566457" description="Lipocalin/cytosolic fatty-acid binding domain-containing protein" evidence="5">
    <location>
        <begin position="19"/>
        <end position="206"/>
    </location>
</feature>
<dbReference type="InterPro" id="IPR002450">
    <property type="entry name" value="von_Ebner_gland"/>
</dbReference>